<protein>
    <submittedName>
        <fullName evidence="2">DUF5615 family PIN-like protein</fullName>
    </submittedName>
</protein>
<organism evidence="2 3">
    <name type="scientific">Plectonema cf. radiosum LEGE 06105</name>
    <dbReference type="NCBI Taxonomy" id="945769"/>
    <lineage>
        <taxon>Bacteria</taxon>
        <taxon>Bacillati</taxon>
        <taxon>Cyanobacteriota</taxon>
        <taxon>Cyanophyceae</taxon>
        <taxon>Oscillatoriophycideae</taxon>
        <taxon>Oscillatoriales</taxon>
        <taxon>Microcoleaceae</taxon>
        <taxon>Plectonema</taxon>
    </lineage>
</organism>
<dbReference type="Pfam" id="PF18480">
    <property type="entry name" value="DUF5615"/>
    <property type="match status" value="1"/>
</dbReference>
<comment type="caution">
    <text evidence="2">The sequence shown here is derived from an EMBL/GenBank/DDBJ whole genome shotgun (WGS) entry which is preliminary data.</text>
</comment>
<sequence>MKAKIRFHIDESVSNAVAEGLRRRGIEVTTTSERGLISASDQAQLTFTLNENRVIVTHDDDFIKLHLNNTGSR</sequence>
<keyword evidence="3" id="KW-1185">Reference proteome</keyword>
<feature type="domain" description="DUF5615" evidence="1">
    <location>
        <begin position="6"/>
        <end position="69"/>
    </location>
</feature>
<dbReference type="AlphaFoldDB" id="A0A8J7F810"/>
<dbReference type="Proteomes" id="UP000620559">
    <property type="component" value="Unassembled WGS sequence"/>
</dbReference>
<name>A0A8J7F810_9CYAN</name>
<accession>A0A8J7F810</accession>
<gene>
    <name evidence="2" type="ORF">IQ247_28290</name>
</gene>
<reference evidence="2" key="1">
    <citation type="submission" date="2020-10" db="EMBL/GenBank/DDBJ databases">
        <authorList>
            <person name="Castelo-Branco R."/>
            <person name="Eusebio N."/>
            <person name="Adriana R."/>
            <person name="Vieira A."/>
            <person name="Brugerolle De Fraissinette N."/>
            <person name="Rezende De Castro R."/>
            <person name="Schneider M.P."/>
            <person name="Vasconcelos V."/>
            <person name="Leao P.N."/>
        </authorList>
    </citation>
    <scope>NUCLEOTIDE SEQUENCE</scope>
    <source>
        <strain evidence="2">LEGE 06105</strain>
    </source>
</reference>
<dbReference type="EMBL" id="JADEWL010000175">
    <property type="protein sequence ID" value="MBE9216513.1"/>
    <property type="molecule type" value="Genomic_DNA"/>
</dbReference>
<dbReference type="RefSeq" id="WP_193925117.1">
    <property type="nucleotide sequence ID" value="NZ_JADEWL010000175.1"/>
</dbReference>
<dbReference type="InterPro" id="IPR041049">
    <property type="entry name" value="DUF5615"/>
</dbReference>
<evidence type="ECO:0000313" key="3">
    <source>
        <dbReference type="Proteomes" id="UP000620559"/>
    </source>
</evidence>
<evidence type="ECO:0000259" key="1">
    <source>
        <dbReference type="Pfam" id="PF18480"/>
    </source>
</evidence>
<proteinExistence type="predicted"/>
<evidence type="ECO:0000313" key="2">
    <source>
        <dbReference type="EMBL" id="MBE9216513.1"/>
    </source>
</evidence>